<evidence type="ECO:0000313" key="3">
    <source>
        <dbReference type="Proteomes" id="UP000613740"/>
    </source>
</evidence>
<organism evidence="2 3">
    <name type="scientific">Chlamydomonas schloesseri</name>
    <dbReference type="NCBI Taxonomy" id="2026947"/>
    <lineage>
        <taxon>Eukaryota</taxon>
        <taxon>Viridiplantae</taxon>
        <taxon>Chlorophyta</taxon>
        <taxon>core chlorophytes</taxon>
        <taxon>Chlorophyceae</taxon>
        <taxon>CS clade</taxon>
        <taxon>Chlamydomonadales</taxon>
        <taxon>Chlamydomonadaceae</taxon>
        <taxon>Chlamydomonas</taxon>
    </lineage>
</organism>
<dbReference type="EMBL" id="JAEHOD010000070">
    <property type="protein sequence ID" value="KAG2431932.1"/>
    <property type="molecule type" value="Genomic_DNA"/>
</dbReference>
<proteinExistence type="predicted"/>
<evidence type="ECO:0000313" key="2">
    <source>
        <dbReference type="EMBL" id="KAG2431932.1"/>
    </source>
</evidence>
<accession>A0A835SRE4</accession>
<feature type="compositionally biased region" description="Basic and acidic residues" evidence="1">
    <location>
        <begin position="63"/>
        <end position="84"/>
    </location>
</feature>
<dbReference type="Proteomes" id="UP000613740">
    <property type="component" value="Unassembled WGS sequence"/>
</dbReference>
<evidence type="ECO:0000256" key="1">
    <source>
        <dbReference type="SAM" id="MobiDB-lite"/>
    </source>
</evidence>
<dbReference type="AlphaFoldDB" id="A0A835SRE4"/>
<feature type="region of interest" description="Disordered" evidence="1">
    <location>
        <begin position="1"/>
        <end position="20"/>
    </location>
</feature>
<dbReference type="OrthoDB" id="527197at2759"/>
<feature type="region of interest" description="Disordered" evidence="1">
    <location>
        <begin position="108"/>
        <end position="127"/>
    </location>
</feature>
<protein>
    <submittedName>
        <fullName evidence="2">Uncharacterized protein</fullName>
    </submittedName>
</protein>
<keyword evidence="3" id="KW-1185">Reference proteome</keyword>
<reference evidence="2" key="1">
    <citation type="journal article" date="2020" name="bioRxiv">
        <title>Comparative genomics of Chlamydomonas.</title>
        <authorList>
            <person name="Craig R.J."/>
            <person name="Hasan A.R."/>
            <person name="Ness R.W."/>
            <person name="Keightley P.D."/>
        </authorList>
    </citation>
    <scope>NUCLEOTIDE SEQUENCE</scope>
    <source>
        <strain evidence="2">CCAP 11/173</strain>
    </source>
</reference>
<name>A0A835SRE4_9CHLO</name>
<feature type="region of interest" description="Disordered" evidence="1">
    <location>
        <begin position="29"/>
        <end position="91"/>
    </location>
</feature>
<sequence length="127" mass="13663">MAQPISPKGPVTYKDNQDRAYNSKAKSLIYGGDEQPDQPQHMGKKSVNKRDGAGAPFATYADDVAKPDDAAKDYHSKPKTKDGASKPTGAAFNADVYREQIANNYTNMQASKARNYSGSNIFGGATN</sequence>
<comment type="caution">
    <text evidence="2">The sequence shown here is derived from an EMBL/GenBank/DDBJ whole genome shotgun (WGS) entry which is preliminary data.</text>
</comment>
<gene>
    <name evidence="2" type="ORF">HYH02_013151</name>
</gene>